<dbReference type="InterPro" id="IPR045853">
    <property type="entry name" value="Pep_chain_release_fac_I_sf"/>
</dbReference>
<dbReference type="InterPro" id="IPR000352">
    <property type="entry name" value="Pep_chain_release_fac_I"/>
</dbReference>
<dbReference type="PANTHER" id="PTHR11075">
    <property type="entry name" value="PEPTIDE CHAIN RELEASE FACTOR"/>
    <property type="match status" value="1"/>
</dbReference>
<comment type="similarity">
    <text evidence="1">Belongs to the prokaryotic/mitochondrial release factor family.</text>
</comment>
<accession>A0AAW0QMC3</accession>
<dbReference type="Gene3D" id="3.30.160.20">
    <property type="match status" value="1"/>
</dbReference>
<name>A0AAW0QMC3_9PEZI</name>
<feature type="compositionally biased region" description="Polar residues" evidence="2">
    <location>
        <begin position="61"/>
        <end position="77"/>
    </location>
</feature>
<dbReference type="InterPro" id="IPR052104">
    <property type="entry name" value="Mito_Release_Factor_mL62"/>
</dbReference>
<dbReference type="GO" id="GO:0004045">
    <property type="term" value="F:peptidyl-tRNA hydrolase activity"/>
    <property type="evidence" value="ECO:0007669"/>
    <property type="project" value="TreeGrafter"/>
</dbReference>
<comment type="caution">
    <text evidence="4">The sequence shown here is derived from an EMBL/GenBank/DDBJ whole genome shotgun (WGS) entry which is preliminary data.</text>
</comment>
<reference evidence="4 5" key="1">
    <citation type="submission" date="2023-01" db="EMBL/GenBank/DDBJ databases">
        <title>Analysis of 21 Apiospora genomes using comparative genomics revels a genus with tremendous synthesis potential of carbohydrate active enzymes and secondary metabolites.</title>
        <authorList>
            <person name="Sorensen T."/>
        </authorList>
    </citation>
    <scope>NUCLEOTIDE SEQUENCE [LARGE SCALE GENOMIC DNA]</scope>
    <source>
        <strain evidence="4 5">CBS 117206</strain>
    </source>
</reference>
<feature type="region of interest" description="Disordered" evidence="2">
    <location>
        <begin position="56"/>
        <end position="77"/>
    </location>
</feature>
<gene>
    <name evidence="4" type="ORF">PG999_014026</name>
</gene>
<dbReference type="GO" id="GO:0016150">
    <property type="term" value="F:translation release factor activity, codon nonspecific"/>
    <property type="evidence" value="ECO:0007669"/>
    <property type="project" value="TreeGrafter"/>
</dbReference>
<dbReference type="SUPFAM" id="SSF75620">
    <property type="entry name" value="Release factor"/>
    <property type="match status" value="1"/>
</dbReference>
<proteinExistence type="inferred from homology"/>
<dbReference type="AlphaFoldDB" id="A0AAW0QMC3"/>
<dbReference type="GO" id="GO:0070126">
    <property type="term" value="P:mitochondrial translational termination"/>
    <property type="evidence" value="ECO:0007669"/>
    <property type="project" value="TreeGrafter"/>
</dbReference>
<evidence type="ECO:0000256" key="1">
    <source>
        <dbReference type="ARBA" id="ARBA00010835"/>
    </source>
</evidence>
<dbReference type="EMBL" id="JAQQWP010000011">
    <property type="protein sequence ID" value="KAK8096004.1"/>
    <property type="molecule type" value="Genomic_DNA"/>
</dbReference>
<keyword evidence="5" id="KW-1185">Reference proteome</keyword>
<dbReference type="Pfam" id="PF00472">
    <property type="entry name" value="RF-1"/>
    <property type="match status" value="1"/>
</dbReference>
<evidence type="ECO:0000313" key="5">
    <source>
        <dbReference type="Proteomes" id="UP001392437"/>
    </source>
</evidence>
<protein>
    <recommendedName>
        <fullName evidence="3">Prokaryotic-type class I peptide chain release factors domain-containing protein</fullName>
    </recommendedName>
</protein>
<evidence type="ECO:0000259" key="3">
    <source>
        <dbReference type="Pfam" id="PF00472"/>
    </source>
</evidence>
<sequence>MFQRSLRLLPRPGFSLSLAGRVSYRPYQKNASDAVFDQDDLEEARSWYASFRLSSVPKGDSSFSRSSGPGGQHVNTTESKATTFWSLEKLAKNNFPKLMLKGLRASNHYNHRSDTISFQAQTHRNRSANAEENHNKFFEELKKLYREHVPGETSEKKLKKHEAL</sequence>
<evidence type="ECO:0000313" key="4">
    <source>
        <dbReference type="EMBL" id="KAK8096004.1"/>
    </source>
</evidence>
<evidence type="ECO:0000256" key="2">
    <source>
        <dbReference type="SAM" id="MobiDB-lite"/>
    </source>
</evidence>
<dbReference type="GO" id="GO:0005762">
    <property type="term" value="C:mitochondrial large ribosomal subunit"/>
    <property type="evidence" value="ECO:0007669"/>
    <property type="project" value="TreeGrafter"/>
</dbReference>
<dbReference type="Proteomes" id="UP001392437">
    <property type="component" value="Unassembled WGS sequence"/>
</dbReference>
<organism evidence="4 5">
    <name type="scientific">Apiospora kogelbergensis</name>
    <dbReference type="NCBI Taxonomy" id="1337665"/>
    <lineage>
        <taxon>Eukaryota</taxon>
        <taxon>Fungi</taxon>
        <taxon>Dikarya</taxon>
        <taxon>Ascomycota</taxon>
        <taxon>Pezizomycotina</taxon>
        <taxon>Sordariomycetes</taxon>
        <taxon>Xylariomycetidae</taxon>
        <taxon>Amphisphaeriales</taxon>
        <taxon>Apiosporaceae</taxon>
        <taxon>Apiospora</taxon>
    </lineage>
</organism>
<dbReference type="PANTHER" id="PTHR11075:SF54">
    <property type="entry name" value="LARGE RIBOSOMAL SUBUNIT PROTEIN ML62"/>
    <property type="match status" value="1"/>
</dbReference>
<feature type="domain" description="Prokaryotic-type class I peptide chain release factors" evidence="3">
    <location>
        <begin position="62"/>
        <end position="160"/>
    </location>
</feature>